<evidence type="ECO:0000313" key="1">
    <source>
        <dbReference type="EMBL" id="KJP88787.1"/>
    </source>
</evidence>
<protein>
    <submittedName>
        <fullName evidence="1">Uncharacterized protein</fullName>
    </submittedName>
</protein>
<sequence>MFRKFYFFNIYYHVHIDVPKYIYNLSDGNVCPFHPTESTESIGEYLCSDFHKNISFYADVNNKLFAFIKVDTKKKGYTDLLTKF</sequence>
<proteinExistence type="predicted"/>
<name>A0A0D9QPS0_PLAFR</name>
<gene>
    <name evidence="1" type="ORF">AK88_01477</name>
</gene>
<dbReference type="AlphaFoldDB" id="A0A0D9QPS0"/>
<organism evidence="1 2">
    <name type="scientific">Plasmodium fragile</name>
    <dbReference type="NCBI Taxonomy" id="5857"/>
    <lineage>
        <taxon>Eukaryota</taxon>
        <taxon>Sar</taxon>
        <taxon>Alveolata</taxon>
        <taxon>Apicomplexa</taxon>
        <taxon>Aconoidasida</taxon>
        <taxon>Haemosporida</taxon>
        <taxon>Plasmodiidae</taxon>
        <taxon>Plasmodium</taxon>
        <taxon>Plasmodium (Plasmodium)</taxon>
    </lineage>
</organism>
<dbReference type="OrthoDB" id="385699at2759"/>
<dbReference type="GeneID" id="24266791"/>
<dbReference type="EMBL" id="KQ001657">
    <property type="protein sequence ID" value="KJP88787.1"/>
    <property type="molecule type" value="Genomic_DNA"/>
</dbReference>
<dbReference type="Proteomes" id="UP000054561">
    <property type="component" value="Unassembled WGS sequence"/>
</dbReference>
<dbReference type="RefSeq" id="XP_012334535.1">
    <property type="nucleotide sequence ID" value="XM_012479112.1"/>
</dbReference>
<keyword evidence="2" id="KW-1185">Reference proteome</keyword>
<accession>A0A0D9QPS0</accession>
<reference evidence="1 2" key="1">
    <citation type="submission" date="2014-03" db="EMBL/GenBank/DDBJ databases">
        <title>The Genome Sequence of Plasmodium fragile nilgiri.</title>
        <authorList>
            <consortium name="The Broad Institute Genomics Platform"/>
            <consortium name="The Broad Institute Genome Sequencing Center for Infectious Disease"/>
            <person name="Neafsey D."/>
            <person name="Duraisingh M."/>
            <person name="Young S.K."/>
            <person name="Zeng Q."/>
            <person name="Gargeya S."/>
            <person name="Abouelleil A."/>
            <person name="Alvarado L."/>
            <person name="Chapman S.B."/>
            <person name="Gainer-Dewar J."/>
            <person name="Goldberg J."/>
            <person name="Griggs A."/>
            <person name="Gujja S."/>
            <person name="Hansen M."/>
            <person name="Howarth C."/>
            <person name="Imamovic A."/>
            <person name="Larimer J."/>
            <person name="Pearson M."/>
            <person name="Poon T.W."/>
            <person name="Priest M."/>
            <person name="Roberts A."/>
            <person name="Saif S."/>
            <person name="Shea T."/>
            <person name="Sykes S."/>
            <person name="Wortman J."/>
            <person name="Nusbaum C."/>
            <person name="Birren B."/>
        </authorList>
    </citation>
    <scope>NUCLEOTIDE SEQUENCE [LARGE SCALE GENOMIC DNA]</scope>
    <source>
        <strain evidence="2">nilgiri</strain>
    </source>
</reference>
<evidence type="ECO:0000313" key="2">
    <source>
        <dbReference type="Proteomes" id="UP000054561"/>
    </source>
</evidence>
<dbReference type="VEuPathDB" id="PlasmoDB:AK88_01477"/>